<dbReference type="eggNOG" id="COG0662">
    <property type="taxonomic scope" value="Bacteria"/>
</dbReference>
<keyword evidence="4" id="KW-1185">Reference proteome</keyword>
<comment type="caution">
    <text evidence="3">The sequence shown here is derived from an EMBL/GenBank/DDBJ whole genome shotgun (WGS) entry which is preliminary data.</text>
</comment>
<dbReference type="AlphaFoldDB" id="V8CDP4"/>
<protein>
    <recommendedName>
        <fullName evidence="2">Cupin type-2 domain-containing protein</fullName>
    </recommendedName>
</protein>
<accession>V8CDP4</accession>
<dbReference type="SUPFAM" id="SSF51182">
    <property type="entry name" value="RmlC-like cupins"/>
    <property type="match status" value="1"/>
</dbReference>
<dbReference type="EMBL" id="AZJI01000001">
    <property type="protein sequence ID" value="ETD25227.1"/>
    <property type="molecule type" value="Genomic_DNA"/>
</dbReference>
<dbReference type="PATRIC" id="fig|1357400.3.peg.778"/>
<dbReference type="RefSeq" id="WP_023927292.1">
    <property type="nucleotide sequence ID" value="NZ_KI669454.1"/>
</dbReference>
<organism evidence="3 4">
    <name type="scientific">Helicobacter macacae MIT 99-5501</name>
    <dbReference type="NCBI Taxonomy" id="1357400"/>
    <lineage>
        <taxon>Bacteria</taxon>
        <taxon>Pseudomonadati</taxon>
        <taxon>Campylobacterota</taxon>
        <taxon>Epsilonproteobacteria</taxon>
        <taxon>Campylobacterales</taxon>
        <taxon>Helicobacteraceae</taxon>
        <taxon>Helicobacter</taxon>
    </lineage>
</organism>
<dbReference type="InterPro" id="IPR011051">
    <property type="entry name" value="RmlC_Cupin_sf"/>
</dbReference>
<feature type="domain" description="Cupin type-2" evidence="2">
    <location>
        <begin position="33"/>
        <end position="96"/>
    </location>
</feature>
<dbReference type="STRING" id="1357400.HMPREF2086_00562"/>
<dbReference type="PANTHER" id="PTHR35848:SF6">
    <property type="entry name" value="CUPIN TYPE-2 DOMAIN-CONTAINING PROTEIN"/>
    <property type="match status" value="1"/>
</dbReference>
<evidence type="ECO:0000256" key="1">
    <source>
        <dbReference type="ARBA" id="ARBA00022723"/>
    </source>
</evidence>
<dbReference type="InterPro" id="IPR051610">
    <property type="entry name" value="GPI/OXD"/>
</dbReference>
<dbReference type="InterPro" id="IPR014710">
    <property type="entry name" value="RmlC-like_jellyroll"/>
</dbReference>
<dbReference type="InterPro" id="IPR013096">
    <property type="entry name" value="Cupin_2"/>
</dbReference>
<sequence>MSKFSKISFGAEPRTEFKEAMGLSGCEISYNALPAGAAVPFYHAHKQNEEVYIILQGDGEMELDGQKVALKANDALRVAPSVMRKMSAKTDLRFLCMQVKENSLTQWTQNDGIMGE</sequence>
<dbReference type="Gene3D" id="2.60.120.10">
    <property type="entry name" value="Jelly Rolls"/>
    <property type="match status" value="1"/>
</dbReference>
<dbReference type="CDD" id="cd06985">
    <property type="entry name" value="cupin_BF4112"/>
    <property type="match status" value="1"/>
</dbReference>
<evidence type="ECO:0000313" key="3">
    <source>
        <dbReference type="EMBL" id="ETD25227.1"/>
    </source>
</evidence>
<dbReference type="HOGENOM" id="CLU_118568_1_0_7"/>
<gene>
    <name evidence="3" type="ORF">HMPREF2086_00562</name>
</gene>
<evidence type="ECO:0000313" key="4">
    <source>
        <dbReference type="Proteomes" id="UP000018731"/>
    </source>
</evidence>
<keyword evidence="1" id="KW-0479">Metal-binding</keyword>
<proteinExistence type="predicted"/>
<dbReference type="GO" id="GO:0046872">
    <property type="term" value="F:metal ion binding"/>
    <property type="evidence" value="ECO:0007669"/>
    <property type="project" value="UniProtKB-KW"/>
</dbReference>
<evidence type="ECO:0000259" key="2">
    <source>
        <dbReference type="Pfam" id="PF07883"/>
    </source>
</evidence>
<reference evidence="3 4" key="1">
    <citation type="journal article" date="2014" name="Genome Announc.">
        <title>Draft genome sequences of six enterohepatic helicobacter species isolated from humans and one from rhesus macaques.</title>
        <authorList>
            <person name="Shen Z."/>
            <person name="Sheh A."/>
            <person name="Young S.K."/>
            <person name="Abouelliel A."/>
            <person name="Ward D.V."/>
            <person name="Earl A.M."/>
            <person name="Fox J.G."/>
        </authorList>
    </citation>
    <scope>NUCLEOTIDE SEQUENCE [LARGE SCALE GENOMIC DNA]</scope>
    <source>
        <strain evidence="3 4">MIT 99-5501</strain>
    </source>
</reference>
<dbReference type="Proteomes" id="UP000018731">
    <property type="component" value="Unassembled WGS sequence"/>
</dbReference>
<name>V8CDP4_9HELI</name>
<dbReference type="PANTHER" id="PTHR35848">
    <property type="entry name" value="OXALATE-BINDING PROTEIN"/>
    <property type="match status" value="1"/>
</dbReference>
<dbReference type="OrthoDB" id="9804028at2"/>
<dbReference type="Pfam" id="PF07883">
    <property type="entry name" value="Cupin_2"/>
    <property type="match status" value="1"/>
</dbReference>